<sequence>MFFLSCKDNKNSELLQTDYLWQLQSYYKNYDKINSKETFEDFLKYLNSNRQNHFNVTNSENFIVEYHNNELVISAKDQNAFKKIETKINLNADVPFPNKCDYVNEVRIFRNYKRLPKDNLTNEAENHLKNNVDSTKVAIYFNPSNKENSIKKVILFKYREGKASIVCKKNIAKNDHTLVEKIHTHLEEFIISKNRNFDYALIPVEIIN</sequence>
<proteinExistence type="predicted"/>
<gene>
    <name evidence="1" type="ORF">FHK87_15325</name>
</gene>
<dbReference type="AlphaFoldDB" id="A0A504J4H0"/>
<reference evidence="1 2" key="1">
    <citation type="submission" date="2019-06" db="EMBL/GenBank/DDBJ databases">
        <authorList>
            <person name="Meng X."/>
        </authorList>
    </citation>
    <scope>NUCLEOTIDE SEQUENCE [LARGE SCALE GENOMIC DNA]</scope>
    <source>
        <strain evidence="1 2">M625</strain>
    </source>
</reference>
<dbReference type="OrthoDB" id="1446983at2"/>
<dbReference type="Proteomes" id="UP000315540">
    <property type="component" value="Unassembled WGS sequence"/>
</dbReference>
<protein>
    <submittedName>
        <fullName evidence="1">Uncharacterized protein</fullName>
    </submittedName>
</protein>
<organism evidence="1 2">
    <name type="scientific">Aquimarina algicola</name>
    <dbReference type="NCBI Taxonomy" id="2589995"/>
    <lineage>
        <taxon>Bacteria</taxon>
        <taxon>Pseudomonadati</taxon>
        <taxon>Bacteroidota</taxon>
        <taxon>Flavobacteriia</taxon>
        <taxon>Flavobacteriales</taxon>
        <taxon>Flavobacteriaceae</taxon>
        <taxon>Aquimarina</taxon>
    </lineage>
</organism>
<accession>A0A504J4H0</accession>
<name>A0A504J4H0_9FLAO</name>
<dbReference type="EMBL" id="VFWZ01000004">
    <property type="protein sequence ID" value="TPN85384.1"/>
    <property type="molecule type" value="Genomic_DNA"/>
</dbReference>
<comment type="caution">
    <text evidence="1">The sequence shown here is derived from an EMBL/GenBank/DDBJ whole genome shotgun (WGS) entry which is preliminary data.</text>
</comment>
<evidence type="ECO:0000313" key="2">
    <source>
        <dbReference type="Proteomes" id="UP000315540"/>
    </source>
</evidence>
<keyword evidence="2" id="KW-1185">Reference proteome</keyword>
<dbReference type="RefSeq" id="WP_140594630.1">
    <property type="nucleotide sequence ID" value="NZ_VFWZ01000004.1"/>
</dbReference>
<evidence type="ECO:0000313" key="1">
    <source>
        <dbReference type="EMBL" id="TPN85384.1"/>
    </source>
</evidence>